<organism evidence="1">
    <name type="scientific">marine metagenome</name>
    <dbReference type="NCBI Taxonomy" id="408172"/>
    <lineage>
        <taxon>unclassified sequences</taxon>
        <taxon>metagenomes</taxon>
        <taxon>ecological metagenomes</taxon>
    </lineage>
</organism>
<reference evidence="1" key="1">
    <citation type="submission" date="2018-05" db="EMBL/GenBank/DDBJ databases">
        <authorList>
            <person name="Lanie J.A."/>
            <person name="Ng W.-L."/>
            <person name="Kazmierczak K.M."/>
            <person name="Andrzejewski T.M."/>
            <person name="Davidsen T.M."/>
            <person name="Wayne K.J."/>
            <person name="Tettelin H."/>
            <person name="Glass J.I."/>
            <person name="Rusch D."/>
            <person name="Podicherti R."/>
            <person name="Tsui H.-C.T."/>
            <person name="Winkler M.E."/>
        </authorList>
    </citation>
    <scope>NUCLEOTIDE SEQUENCE</scope>
</reference>
<name>A0A382RJ40_9ZZZZ</name>
<dbReference type="EMBL" id="UINC01121823">
    <property type="protein sequence ID" value="SVC97252.1"/>
    <property type="molecule type" value="Genomic_DNA"/>
</dbReference>
<evidence type="ECO:0000313" key="1">
    <source>
        <dbReference type="EMBL" id="SVC97252.1"/>
    </source>
</evidence>
<accession>A0A382RJ40</accession>
<protein>
    <submittedName>
        <fullName evidence="1">Uncharacterized protein</fullName>
    </submittedName>
</protein>
<dbReference type="AlphaFoldDB" id="A0A382RJ40"/>
<gene>
    <name evidence="1" type="ORF">METZ01_LOCUS350106</name>
</gene>
<feature type="non-terminal residue" evidence="1">
    <location>
        <position position="64"/>
    </location>
</feature>
<sequence>MSEIQTVDEMISEHILKPGEKLPSAITVEPGRLFDGDCVFRYTTGPDGKRPTVNEIGALVTLIG</sequence>
<proteinExistence type="predicted"/>